<dbReference type="Proteomes" id="UP000239494">
    <property type="component" value="Unassembled WGS sequence"/>
</dbReference>
<dbReference type="InterPro" id="IPR001466">
    <property type="entry name" value="Beta-lactam-related"/>
</dbReference>
<name>A0A2T0SZQ2_9PSEU</name>
<dbReference type="OrthoDB" id="503788at2"/>
<keyword evidence="2" id="KW-0645">Protease</keyword>
<reference evidence="2 3" key="1">
    <citation type="submission" date="2018-03" db="EMBL/GenBank/DDBJ databases">
        <title>Genomic Encyclopedia of Archaeal and Bacterial Type Strains, Phase II (KMG-II): from individual species to whole genera.</title>
        <authorList>
            <person name="Goeker M."/>
        </authorList>
    </citation>
    <scope>NUCLEOTIDE SEQUENCE [LARGE SCALE GENOMIC DNA]</scope>
    <source>
        <strain evidence="2 3">DSM 44720</strain>
    </source>
</reference>
<dbReference type="Gene3D" id="3.40.710.10">
    <property type="entry name" value="DD-peptidase/beta-lactamase superfamily"/>
    <property type="match status" value="1"/>
</dbReference>
<evidence type="ECO:0000313" key="3">
    <source>
        <dbReference type="Proteomes" id="UP000239494"/>
    </source>
</evidence>
<dbReference type="PANTHER" id="PTHR46825:SF7">
    <property type="entry name" value="D-ALANYL-D-ALANINE CARBOXYPEPTIDASE"/>
    <property type="match status" value="1"/>
</dbReference>
<dbReference type="GO" id="GO:0004180">
    <property type="term" value="F:carboxypeptidase activity"/>
    <property type="evidence" value="ECO:0007669"/>
    <property type="project" value="UniProtKB-KW"/>
</dbReference>
<dbReference type="SUPFAM" id="SSF56601">
    <property type="entry name" value="beta-lactamase/transpeptidase-like"/>
    <property type="match status" value="1"/>
</dbReference>
<gene>
    <name evidence="2" type="ORF">CLV43_108296</name>
</gene>
<dbReference type="InterPro" id="IPR050491">
    <property type="entry name" value="AmpC-like"/>
</dbReference>
<accession>A0A2T0SZQ2</accession>
<comment type="caution">
    <text evidence="2">The sequence shown here is derived from an EMBL/GenBank/DDBJ whole genome shotgun (WGS) entry which is preliminary data.</text>
</comment>
<dbReference type="EMBL" id="PVTF01000008">
    <property type="protein sequence ID" value="PRY38896.1"/>
    <property type="molecule type" value="Genomic_DNA"/>
</dbReference>
<dbReference type="PANTHER" id="PTHR46825">
    <property type="entry name" value="D-ALANYL-D-ALANINE-CARBOXYPEPTIDASE/ENDOPEPTIDASE AMPH"/>
    <property type="match status" value="1"/>
</dbReference>
<dbReference type="RefSeq" id="WP_106190246.1">
    <property type="nucleotide sequence ID" value="NZ_PVTF01000008.1"/>
</dbReference>
<keyword evidence="3" id="KW-1185">Reference proteome</keyword>
<feature type="domain" description="Beta-lactamase-related" evidence="1">
    <location>
        <begin position="65"/>
        <end position="401"/>
    </location>
</feature>
<evidence type="ECO:0000259" key="1">
    <source>
        <dbReference type="Pfam" id="PF00144"/>
    </source>
</evidence>
<keyword evidence="2" id="KW-0121">Carboxypeptidase</keyword>
<dbReference type="InterPro" id="IPR012338">
    <property type="entry name" value="Beta-lactam/transpept-like"/>
</dbReference>
<keyword evidence="2" id="KW-0378">Hydrolase</keyword>
<sequence>MIPRTDPTSARIRTRVALATAATVAVATGLALGPQISDAAPRPPSTTPRAIAQHDADALLKFGSPGVLVGVDSADGDFKVRSGVGNRTTRTPVPWEAKFRIGSFTKTFVAATLLQLVGEGKLSLDDTVDHWLPGLVTGNGNDGTRITVRQLLQHTSGLPDYTHFIPWLGDKAKFLDERTTTMTPQEAMALAMGSAPLFPPGTSWSYSNTNYLLAGMIIGKVTGTSWRSEVTTRIIKPLKLTNTSVPGTSTTLPTPHAIGYQRFPGEGATPEDPKFGDEIDATTMNPSWANAAGEMISTVDDTNRFLRALMGGKILKPAQLAEMRTTVDTNDVFRTILPGVRYGLGIMYVPNACGGSWTHGGDIHGFKTRNGVTPDGSRSVVVSINTDSPKPDQGTELPATDLAYDLVNHALCGPDTGLTR</sequence>
<dbReference type="Pfam" id="PF00144">
    <property type="entry name" value="Beta-lactamase"/>
    <property type="match status" value="1"/>
</dbReference>
<organism evidence="2 3">
    <name type="scientific">Umezawaea tangerina</name>
    <dbReference type="NCBI Taxonomy" id="84725"/>
    <lineage>
        <taxon>Bacteria</taxon>
        <taxon>Bacillati</taxon>
        <taxon>Actinomycetota</taxon>
        <taxon>Actinomycetes</taxon>
        <taxon>Pseudonocardiales</taxon>
        <taxon>Pseudonocardiaceae</taxon>
        <taxon>Umezawaea</taxon>
    </lineage>
</organism>
<evidence type="ECO:0000313" key="2">
    <source>
        <dbReference type="EMBL" id="PRY38896.1"/>
    </source>
</evidence>
<protein>
    <submittedName>
        <fullName evidence="2">D-alanyl-D-alanine carboxypeptidase</fullName>
    </submittedName>
</protein>
<proteinExistence type="predicted"/>
<dbReference type="AlphaFoldDB" id="A0A2T0SZQ2"/>